<sequence length="106" mass="12384">MHTTISIPQLETIAFQRIENENFITGEVDFNPTYGVYTGYLQITPTICIDFTDSKFCLADEGEKIAEISSDLERAVENYLRDNYSIEMNEDEYDFADMRIKLQKEY</sequence>
<keyword evidence="2" id="KW-1185">Reference proteome</keyword>
<evidence type="ECO:0000313" key="1">
    <source>
        <dbReference type="EMBL" id="NML69983.1"/>
    </source>
</evidence>
<gene>
    <name evidence="1" type="ORF">HHL23_09240</name>
</gene>
<name>A0A7Y0AMC4_9FLAO</name>
<proteinExistence type="predicted"/>
<accession>A0A7Y0AMC4</accession>
<organism evidence="1 2">
    <name type="scientific">Chryseobacterium antibioticum</name>
    <dbReference type="NCBI Taxonomy" id="2728847"/>
    <lineage>
        <taxon>Bacteria</taxon>
        <taxon>Pseudomonadati</taxon>
        <taxon>Bacteroidota</taxon>
        <taxon>Flavobacteriia</taxon>
        <taxon>Flavobacteriales</taxon>
        <taxon>Weeksellaceae</taxon>
        <taxon>Chryseobacterium group</taxon>
        <taxon>Chryseobacterium</taxon>
    </lineage>
</organism>
<protein>
    <submittedName>
        <fullName evidence="1">Uncharacterized protein</fullName>
    </submittedName>
</protein>
<comment type="caution">
    <text evidence="1">The sequence shown here is derived from an EMBL/GenBank/DDBJ whole genome shotgun (WGS) entry which is preliminary data.</text>
</comment>
<dbReference type="Proteomes" id="UP000544054">
    <property type="component" value="Unassembled WGS sequence"/>
</dbReference>
<reference evidence="1 2" key="1">
    <citation type="submission" date="2020-04" db="EMBL/GenBank/DDBJ databases">
        <title>Chryseobacterium sp. RP-3-3 sp. nov., isolated from Jeju soil.</title>
        <authorList>
            <person name="Dahal R.H."/>
        </authorList>
    </citation>
    <scope>NUCLEOTIDE SEQUENCE [LARGE SCALE GENOMIC DNA]</scope>
    <source>
        <strain evidence="1 2">RP-3-3</strain>
    </source>
</reference>
<evidence type="ECO:0000313" key="2">
    <source>
        <dbReference type="Proteomes" id="UP000544054"/>
    </source>
</evidence>
<dbReference type="EMBL" id="JABBGI010000010">
    <property type="protein sequence ID" value="NML69983.1"/>
    <property type="molecule type" value="Genomic_DNA"/>
</dbReference>
<dbReference type="AlphaFoldDB" id="A0A7Y0AMC4"/>
<dbReference type="RefSeq" id="WP_169234524.1">
    <property type="nucleotide sequence ID" value="NZ_JABBGI010000010.1"/>
</dbReference>